<gene>
    <name evidence="8" type="ORF">D6D13_05840</name>
</gene>
<dbReference type="InterPro" id="IPR000132">
    <property type="entry name" value="Nitrilase/CN_hydratase_CS"/>
</dbReference>
<evidence type="ECO:0000256" key="5">
    <source>
        <dbReference type="PROSITE-ProRule" id="PRU10139"/>
    </source>
</evidence>
<evidence type="ECO:0000256" key="1">
    <source>
        <dbReference type="ARBA" id="ARBA00008129"/>
    </source>
</evidence>
<feature type="active site" description="Proton acceptor" evidence="5">
    <location>
        <position position="68"/>
    </location>
</feature>
<evidence type="ECO:0000256" key="4">
    <source>
        <dbReference type="ARBA" id="ARBA00039045"/>
    </source>
</evidence>
<comment type="catalytic activity">
    <reaction evidence="3">
        <text>a nitrile + 2 H2O = a carboxylate + NH4(+)</text>
        <dbReference type="Rhea" id="RHEA:21724"/>
        <dbReference type="ChEBI" id="CHEBI:15377"/>
        <dbReference type="ChEBI" id="CHEBI:18379"/>
        <dbReference type="ChEBI" id="CHEBI:28938"/>
        <dbReference type="ChEBI" id="CHEBI:29067"/>
        <dbReference type="EC" id="3.5.5.1"/>
    </reaction>
</comment>
<dbReference type="Pfam" id="PF00795">
    <property type="entry name" value="CN_hydrolase"/>
    <property type="match status" value="1"/>
</dbReference>
<feature type="domain" description="CN hydrolase" evidence="7">
    <location>
        <begin position="28"/>
        <end position="314"/>
    </location>
</feature>
<dbReference type="InterPro" id="IPR044149">
    <property type="entry name" value="Nitrilases_CHs"/>
</dbReference>
<dbReference type="PANTHER" id="PTHR46044:SF14">
    <property type="entry name" value="ARYLACETONITRILASE"/>
    <property type="match status" value="1"/>
</dbReference>
<evidence type="ECO:0000256" key="2">
    <source>
        <dbReference type="ARBA" id="ARBA00022801"/>
    </source>
</evidence>
<dbReference type="InterPro" id="IPR036526">
    <property type="entry name" value="C-N_Hydrolase_sf"/>
</dbReference>
<dbReference type="SUPFAM" id="SSF56317">
    <property type="entry name" value="Carbon-nitrogen hydrolase"/>
    <property type="match status" value="1"/>
</dbReference>
<dbReference type="EC" id="3.5.5.1" evidence="4"/>
<dbReference type="CDD" id="cd07564">
    <property type="entry name" value="nitrilases_CHs"/>
    <property type="match status" value="1"/>
</dbReference>
<dbReference type="Gene3D" id="3.60.110.10">
    <property type="entry name" value="Carbon-nitrogen hydrolase"/>
    <property type="match status" value="1"/>
</dbReference>
<feature type="region of interest" description="Disordered" evidence="6">
    <location>
        <begin position="1"/>
        <end position="22"/>
    </location>
</feature>
<evidence type="ECO:0000259" key="7">
    <source>
        <dbReference type="PROSITE" id="PS50263"/>
    </source>
</evidence>
<accession>A0A4S9CT10</accession>
<comment type="similarity">
    <text evidence="1">Belongs to the carbon-nitrogen hydrolase superfamily. Nitrilase family.</text>
</comment>
<name>A0A4S9CT10_AURPU</name>
<organism evidence="8">
    <name type="scientific">Aureobasidium pullulans</name>
    <name type="common">Black yeast</name>
    <name type="synonym">Pullularia pullulans</name>
    <dbReference type="NCBI Taxonomy" id="5580"/>
    <lineage>
        <taxon>Eukaryota</taxon>
        <taxon>Fungi</taxon>
        <taxon>Dikarya</taxon>
        <taxon>Ascomycota</taxon>
        <taxon>Pezizomycotina</taxon>
        <taxon>Dothideomycetes</taxon>
        <taxon>Dothideomycetidae</taxon>
        <taxon>Dothideales</taxon>
        <taxon>Saccotheciaceae</taxon>
        <taxon>Aureobasidium</taxon>
    </lineage>
</organism>
<evidence type="ECO:0000256" key="6">
    <source>
        <dbReference type="SAM" id="MobiDB-lite"/>
    </source>
</evidence>
<evidence type="ECO:0000313" key="8">
    <source>
        <dbReference type="EMBL" id="THX09710.1"/>
    </source>
</evidence>
<dbReference type="PANTHER" id="PTHR46044">
    <property type="entry name" value="NITRILASE"/>
    <property type="match status" value="1"/>
</dbReference>
<evidence type="ECO:0000256" key="3">
    <source>
        <dbReference type="ARBA" id="ARBA00036406"/>
    </source>
</evidence>
<proteinExistence type="inferred from homology"/>
<sequence>MSETKVDLISTPLNLSAPTDNDKPNPTVRVAVVQAEPVWFDLQGAVKKAITIIDDAAARGARLIAFPEVWIPGYPAWIWQVPNANIRYVGTTDASCDVELFTRYIKNSLRRDSKEMERICAAAARNSVAVSLGYAERDGNTLYLAQAFIDQNGVIQMNRRKIKPTHMERTVFGDGSGSSLLNVVDCAGIGRVGMLCCWEHSQPLLKFHTHSLGEQIHVAAWPAQLQHEEGKGLWSTANEGVQTNHVSGEARIANSIRIAELVDHRGIDAMQTQEGDQYYAPGGGSSCIIRPDGKIMTQFIRDDQEGLIVADLDFDEILRSKAYLDTQGHYSRPDLLWLGVDSREKSRVKS</sequence>
<dbReference type="GO" id="GO:0016836">
    <property type="term" value="F:hydro-lyase activity"/>
    <property type="evidence" value="ECO:0007669"/>
    <property type="project" value="UniProtKB-ARBA"/>
</dbReference>
<reference evidence="8" key="1">
    <citation type="submission" date="2018-10" db="EMBL/GenBank/DDBJ databases">
        <title>Fifty Aureobasidium pullulans genomes reveal a recombining polyextremotolerant generalist.</title>
        <authorList>
            <person name="Gostincar C."/>
            <person name="Turk M."/>
            <person name="Zajc J."/>
            <person name="Gunde-Cimerman N."/>
        </authorList>
    </citation>
    <scope>NUCLEOTIDE SEQUENCE [LARGE SCALE GENOMIC DNA]</scope>
    <source>
        <strain evidence="8">EXF-10085</strain>
    </source>
</reference>
<dbReference type="PROSITE" id="PS50263">
    <property type="entry name" value="CN_HYDROLASE"/>
    <property type="match status" value="1"/>
</dbReference>
<dbReference type="InterPro" id="IPR003010">
    <property type="entry name" value="C-N_Hydrolase"/>
</dbReference>
<comment type="caution">
    <text evidence="8">The sequence shown here is derived from an EMBL/GenBank/DDBJ whole genome shotgun (WGS) entry which is preliminary data.</text>
</comment>
<dbReference type="PROSITE" id="PS00920">
    <property type="entry name" value="NITRIL_CHT_1"/>
    <property type="match status" value="1"/>
</dbReference>
<dbReference type="AlphaFoldDB" id="A0A4S9CT10"/>
<protein>
    <recommendedName>
        <fullName evidence="4">nitrilase</fullName>
        <ecNumber evidence="4">3.5.5.1</ecNumber>
    </recommendedName>
</protein>
<dbReference type="EMBL" id="QZAS01000019">
    <property type="protein sequence ID" value="THX09710.1"/>
    <property type="molecule type" value="Genomic_DNA"/>
</dbReference>
<dbReference type="GO" id="GO:0000257">
    <property type="term" value="F:nitrilase activity"/>
    <property type="evidence" value="ECO:0007669"/>
    <property type="project" value="UniProtKB-EC"/>
</dbReference>
<keyword evidence="2 8" id="KW-0378">Hydrolase</keyword>